<evidence type="ECO:0008006" key="4">
    <source>
        <dbReference type="Google" id="ProtNLM"/>
    </source>
</evidence>
<evidence type="ECO:0000256" key="1">
    <source>
        <dbReference type="SAM" id="Phobius"/>
    </source>
</evidence>
<accession>A0ABR2WBJ4</accession>
<dbReference type="EMBL" id="JASJQH010006880">
    <property type="protein sequence ID" value="KAK9729408.1"/>
    <property type="molecule type" value="Genomic_DNA"/>
</dbReference>
<feature type="transmembrane region" description="Helical" evidence="1">
    <location>
        <begin position="135"/>
        <end position="157"/>
    </location>
</feature>
<keyword evidence="1" id="KW-0472">Membrane</keyword>
<feature type="transmembrane region" description="Helical" evidence="1">
    <location>
        <begin position="88"/>
        <end position="109"/>
    </location>
</feature>
<sequence length="192" mass="21703">MSKLNVRVPMINSCCFCVNLRTATLILSALGIFSHLYSALVIRQMPKTQGSFLYTLWIIYSYLSVAVCGAGAFGVYKNKVKLLRVFAFYYWVDLALGFILSILFSVKAFHLEDSVCQELGNDAGSKINLETCHQFYNNAALAVLVALGLSLVIRLHYSLAVWSYYRQSTTTRYAHVDLSNEDTDKLYETDFE</sequence>
<comment type="caution">
    <text evidence="2">The sequence shown here is derived from an EMBL/GenBank/DDBJ whole genome shotgun (WGS) entry which is preliminary data.</text>
</comment>
<dbReference type="Proteomes" id="UP001479436">
    <property type="component" value="Unassembled WGS sequence"/>
</dbReference>
<evidence type="ECO:0000313" key="3">
    <source>
        <dbReference type="Proteomes" id="UP001479436"/>
    </source>
</evidence>
<feature type="transmembrane region" description="Helical" evidence="1">
    <location>
        <begin position="54"/>
        <end position="76"/>
    </location>
</feature>
<keyword evidence="1" id="KW-0812">Transmembrane</keyword>
<gene>
    <name evidence="2" type="ORF">K7432_000286</name>
</gene>
<name>A0ABR2WBJ4_9FUNG</name>
<reference evidence="2 3" key="1">
    <citation type="submission" date="2023-04" db="EMBL/GenBank/DDBJ databases">
        <title>Genome of Basidiobolus ranarum AG-B5.</title>
        <authorList>
            <person name="Stajich J.E."/>
            <person name="Carter-House D."/>
            <person name="Gryganskyi A."/>
        </authorList>
    </citation>
    <scope>NUCLEOTIDE SEQUENCE [LARGE SCALE GENOMIC DNA]</scope>
    <source>
        <strain evidence="2 3">AG-B5</strain>
    </source>
</reference>
<keyword evidence="1" id="KW-1133">Transmembrane helix</keyword>
<feature type="transmembrane region" description="Helical" evidence="1">
    <location>
        <begin position="20"/>
        <end position="42"/>
    </location>
</feature>
<keyword evidence="3" id="KW-1185">Reference proteome</keyword>
<organism evidence="2 3">
    <name type="scientific">Basidiobolus ranarum</name>
    <dbReference type="NCBI Taxonomy" id="34480"/>
    <lineage>
        <taxon>Eukaryota</taxon>
        <taxon>Fungi</taxon>
        <taxon>Fungi incertae sedis</taxon>
        <taxon>Zoopagomycota</taxon>
        <taxon>Entomophthoromycotina</taxon>
        <taxon>Basidiobolomycetes</taxon>
        <taxon>Basidiobolales</taxon>
        <taxon>Basidiobolaceae</taxon>
        <taxon>Basidiobolus</taxon>
    </lineage>
</organism>
<evidence type="ECO:0000313" key="2">
    <source>
        <dbReference type="EMBL" id="KAK9729408.1"/>
    </source>
</evidence>
<protein>
    <recommendedName>
        <fullName evidence="4">MARVEL domain-containing protein</fullName>
    </recommendedName>
</protein>
<proteinExistence type="predicted"/>